<gene>
    <name evidence="2" type="ORF">KM031_22075</name>
</gene>
<keyword evidence="2" id="KW-0614">Plasmid</keyword>
<feature type="transmembrane region" description="Helical" evidence="1">
    <location>
        <begin position="157"/>
        <end position="175"/>
    </location>
</feature>
<evidence type="ECO:0000313" key="2">
    <source>
        <dbReference type="EMBL" id="QWK93138.1"/>
    </source>
</evidence>
<dbReference type="Pfam" id="PF09490">
    <property type="entry name" value="CbtA"/>
    <property type="match status" value="1"/>
</dbReference>
<keyword evidence="1" id="KW-1133">Transmembrane helix</keyword>
<evidence type="ECO:0000313" key="3">
    <source>
        <dbReference type="Proteomes" id="UP000679352"/>
    </source>
</evidence>
<feature type="transmembrane region" description="Helical" evidence="1">
    <location>
        <begin position="88"/>
        <end position="111"/>
    </location>
</feature>
<feature type="transmembrane region" description="Helical" evidence="1">
    <location>
        <begin position="118"/>
        <end position="137"/>
    </location>
</feature>
<geneLocation type="plasmid" evidence="2 3">
    <name>p5</name>
</geneLocation>
<feature type="transmembrane region" description="Helical" evidence="1">
    <location>
        <begin position="180"/>
        <end position="199"/>
    </location>
</feature>
<dbReference type="Proteomes" id="UP000679352">
    <property type="component" value="Plasmid p5"/>
</dbReference>
<organism evidence="2 3">
    <name type="scientific">Gemmobacter fulvus</name>
    <dbReference type="NCBI Taxonomy" id="2840474"/>
    <lineage>
        <taxon>Bacteria</taxon>
        <taxon>Pseudomonadati</taxon>
        <taxon>Pseudomonadota</taxon>
        <taxon>Alphaproteobacteria</taxon>
        <taxon>Rhodobacterales</taxon>
        <taxon>Paracoccaceae</taxon>
        <taxon>Gemmobacter</taxon>
    </lineage>
</organism>
<dbReference type="EMBL" id="CP076366">
    <property type="protein sequence ID" value="QWK93138.1"/>
    <property type="molecule type" value="Genomic_DNA"/>
</dbReference>
<dbReference type="KEGG" id="gfu:KM031_22075"/>
<evidence type="ECO:0000256" key="1">
    <source>
        <dbReference type="SAM" id="Phobius"/>
    </source>
</evidence>
<keyword evidence="1" id="KW-0812">Transmembrane</keyword>
<name>A0A975PCE5_9RHOB</name>
<reference evidence="2" key="1">
    <citation type="submission" date="2021-06" db="EMBL/GenBank/DDBJ databases">
        <authorList>
            <person name="Lee C.-S."/>
            <person name="Jin L."/>
        </authorList>
    </citation>
    <scope>NUCLEOTIDE SEQUENCE</scope>
    <source>
        <strain evidence="2">Con5</strain>
        <plasmid evidence="2">p5</plasmid>
    </source>
</reference>
<sequence length="265" mass="27424">MTKTLLSSGLIAGAVAGLVTAVLQFWLIQPLIGQAERYETGELVLQVTDAAPSKTTVIAAEEPATVGNAHPDMVAGNSLDVSRNLQTMLFLVLTWGGFGLLASAAVAALPAVGRTQHVSWPGIALIGFAAFCLAPALGLPPELPGMPAADLEARQVWWISTAIATCAGAGLIVLWHKPPALLAALVIGLLPHVVGAPTIDENLAAVVPPELSALFSARVIGTNLVGWIVLGMTLARMSGLSAVRKNLPGRHADTARPDLDRPGRT</sequence>
<keyword evidence="1" id="KW-0472">Membrane</keyword>
<dbReference type="AlphaFoldDB" id="A0A975PCE5"/>
<protein>
    <submittedName>
        <fullName evidence="2">CbtA family protein</fullName>
    </submittedName>
</protein>
<dbReference type="InterPro" id="IPR012666">
    <property type="entry name" value="CbtA_put"/>
</dbReference>
<proteinExistence type="predicted"/>
<keyword evidence="3" id="KW-1185">Reference proteome</keyword>
<feature type="transmembrane region" description="Helical" evidence="1">
    <location>
        <begin position="211"/>
        <end position="235"/>
    </location>
</feature>
<dbReference type="RefSeq" id="WP_215507514.1">
    <property type="nucleotide sequence ID" value="NZ_CP076366.1"/>
</dbReference>
<accession>A0A975PCE5</accession>